<protein>
    <submittedName>
        <fullName evidence="1">Uncharacterized protein</fullName>
    </submittedName>
</protein>
<sequence length="104" mass="11512">MVTQHMQLLQCKMKQQSCDIAGWTCIRNRRGREVFTVITEIVAFVTLQDRNVSSTLVLSGLSHPILEENCNNVGEKVANIIKCIVGICGFTSSDAEGLKLRNTS</sequence>
<organism evidence="1 2">
    <name type="scientific">Anaplasma phagocytophilum str. CRT53-1</name>
    <dbReference type="NCBI Taxonomy" id="1359157"/>
    <lineage>
        <taxon>Bacteria</taxon>
        <taxon>Pseudomonadati</taxon>
        <taxon>Pseudomonadota</taxon>
        <taxon>Alphaproteobacteria</taxon>
        <taxon>Rickettsiales</taxon>
        <taxon>Anaplasmataceae</taxon>
        <taxon>Anaplasma</taxon>
        <taxon>phagocytophilum group</taxon>
    </lineage>
</organism>
<dbReference type="PATRIC" id="fig|1359157.3.peg.1682"/>
<evidence type="ECO:0000313" key="1">
    <source>
        <dbReference type="EMBL" id="KJV88028.1"/>
    </source>
</evidence>
<reference evidence="1 2" key="1">
    <citation type="submission" date="2015-01" db="EMBL/GenBank/DDBJ databases">
        <title>Genome Sequencing of Rickettsiales.</title>
        <authorList>
            <person name="Daugherty S.C."/>
            <person name="Su Q."/>
            <person name="Abolude K."/>
            <person name="Beier-Sexton M."/>
            <person name="Carlyon J.A."/>
            <person name="Carter R."/>
            <person name="Day N.P."/>
            <person name="Dumler S.J."/>
            <person name="Dyachenko V."/>
            <person name="Godinez A."/>
            <person name="Kurtti T.J."/>
            <person name="Lichay M."/>
            <person name="Mullins K.E."/>
            <person name="Ott S."/>
            <person name="Pappas-Brown V."/>
            <person name="Paris D.H."/>
            <person name="Patel P."/>
            <person name="Richards A.L."/>
            <person name="Sadzewicz L."/>
            <person name="Sears K."/>
            <person name="Seidman D."/>
            <person name="Sengamalay N."/>
            <person name="Stenos J."/>
            <person name="Tallon L.J."/>
            <person name="Vincent G."/>
            <person name="Fraser C.M."/>
            <person name="Munderloh U."/>
            <person name="Dunning-Hotopp J.C."/>
        </authorList>
    </citation>
    <scope>NUCLEOTIDE SEQUENCE [LARGE SCALE GENOMIC DNA]</scope>
    <source>
        <strain evidence="1 2">CRT53-1</strain>
    </source>
</reference>
<name>A0A0F3Q675_ANAPH</name>
<comment type="caution">
    <text evidence="1">The sequence shown here is derived from an EMBL/GenBank/DDBJ whole genome shotgun (WGS) entry which is preliminary data.</text>
</comment>
<dbReference type="EMBL" id="LAOD01000006">
    <property type="protein sequence ID" value="KJV88028.1"/>
    <property type="molecule type" value="Genomic_DNA"/>
</dbReference>
<accession>A0A0F3Q675</accession>
<dbReference type="Proteomes" id="UP000033722">
    <property type="component" value="Unassembled WGS sequence"/>
</dbReference>
<evidence type="ECO:0000313" key="2">
    <source>
        <dbReference type="Proteomes" id="UP000033722"/>
    </source>
</evidence>
<proteinExistence type="predicted"/>
<dbReference type="AlphaFoldDB" id="A0A0F3Q675"/>
<gene>
    <name evidence="1" type="ORF">APHCRT_0220</name>
</gene>